<feature type="transmembrane region" description="Helical" evidence="2">
    <location>
        <begin position="21"/>
        <end position="41"/>
    </location>
</feature>
<feature type="compositionally biased region" description="Low complexity" evidence="1">
    <location>
        <begin position="382"/>
        <end position="407"/>
    </location>
</feature>
<feature type="transmembrane region" description="Helical" evidence="2">
    <location>
        <begin position="206"/>
        <end position="226"/>
    </location>
</feature>
<name>A0A918B5F0_9ACTN</name>
<evidence type="ECO:0000256" key="1">
    <source>
        <dbReference type="SAM" id="MobiDB-lite"/>
    </source>
</evidence>
<feature type="compositionally biased region" description="Pro residues" evidence="1">
    <location>
        <begin position="413"/>
        <end position="435"/>
    </location>
</feature>
<reference evidence="4" key="2">
    <citation type="submission" date="2020-09" db="EMBL/GenBank/DDBJ databases">
        <authorList>
            <person name="Sun Q."/>
            <person name="Ohkuma M."/>
        </authorList>
    </citation>
    <scope>NUCLEOTIDE SEQUENCE</scope>
    <source>
        <strain evidence="4">JCM 4335</strain>
    </source>
</reference>
<evidence type="ECO:0000256" key="2">
    <source>
        <dbReference type="SAM" id="Phobius"/>
    </source>
</evidence>
<feature type="domain" description="Acyltransferase 3" evidence="3">
    <location>
        <begin position="23"/>
        <end position="353"/>
    </location>
</feature>
<dbReference type="PANTHER" id="PTHR23028">
    <property type="entry name" value="ACETYLTRANSFERASE"/>
    <property type="match status" value="1"/>
</dbReference>
<feature type="transmembrane region" description="Helical" evidence="2">
    <location>
        <begin position="305"/>
        <end position="323"/>
    </location>
</feature>
<evidence type="ECO:0000313" key="5">
    <source>
        <dbReference type="Proteomes" id="UP000654123"/>
    </source>
</evidence>
<feature type="transmembrane region" description="Helical" evidence="2">
    <location>
        <begin position="335"/>
        <end position="356"/>
    </location>
</feature>
<dbReference type="RefSeq" id="WP_189538038.1">
    <property type="nucleotide sequence ID" value="NZ_BMSV01000016.1"/>
</dbReference>
<keyword evidence="2" id="KW-0472">Membrane</keyword>
<organism evidence="4 5">
    <name type="scientific">Streptomyces roseolilacinus</name>
    <dbReference type="NCBI Taxonomy" id="66904"/>
    <lineage>
        <taxon>Bacteria</taxon>
        <taxon>Bacillati</taxon>
        <taxon>Actinomycetota</taxon>
        <taxon>Actinomycetes</taxon>
        <taxon>Kitasatosporales</taxon>
        <taxon>Streptomycetaceae</taxon>
        <taxon>Streptomyces</taxon>
    </lineage>
</organism>
<feature type="transmembrane region" description="Helical" evidence="2">
    <location>
        <begin position="152"/>
        <end position="167"/>
    </location>
</feature>
<dbReference type="EMBL" id="BMSV01000016">
    <property type="protein sequence ID" value="GGQ31004.1"/>
    <property type="molecule type" value="Genomic_DNA"/>
</dbReference>
<feature type="transmembrane region" description="Helical" evidence="2">
    <location>
        <begin position="174"/>
        <end position="194"/>
    </location>
</feature>
<feature type="region of interest" description="Disordered" evidence="1">
    <location>
        <begin position="366"/>
        <end position="441"/>
    </location>
</feature>
<protein>
    <recommendedName>
        <fullName evidence="3">Acyltransferase 3 domain-containing protein</fullName>
    </recommendedName>
</protein>
<evidence type="ECO:0000259" key="3">
    <source>
        <dbReference type="Pfam" id="PF01757"/>
    </source>
</evidence>
<feature type="transmembrane region" description="Helical" evidence="2">
    <location>
        <begin position="53"/>
        <end position="74"/>
    </location>
</feature>
<keyword evidence="2" id="KW-0812">Transmembrane</keyword>
<feature type="transmembrane region" description="Helical" evidence="2">
    <location>
        <begin position="233"/>
        <end position="253"/>
    </location>
</feature>
<dbReference type="Proteomes" id="UP000654123">
    <property type="component" value="Unassembled WGS sequence"/>
</dbReference>
<dbReference type="InterPro" id="IPR002656">
    <property type="entry name" value="Acyl_transf_3_dom"/>
</dbReference>
<sequence>MRRTARPGPRPAPDLSGRDRLPSLTGLRFWAALAVVLYHLSRQVGEVPWISEATWYGRSGVTFFFVLSGFVLAWTYDGRRVPAAVFLWRRFARIWPLLAVTTALSAAAYAALGTDVSPRAVAATLLLVNAWLPDPELLRGGNPAAWSLSDEAWFYLLFPLLVALPWTRSARGRLGIAVAVCAGVAAVWLCGAVIADPVVRSWALGYFPVTRTLQFLLGVAAGLAVARGWRPPLPPGAAVALVVVWHLALIPWSRAVPDALWYSPYQASQLLSTPLFALLVAAAADADLRGRRSGLGGRRAIRLGHWSFAWYLVHEIVIRVWVGTQGRPVGPVATIRVWLLVAAVSLALSAAAYHWVEHPLERRLRAAGPGGSRRGGSGASGRSGLPDAPGRPPHATAAATGGSPPTAVGRGQNPPPPKSPPPPPPKSPPPPPKSPPKSEGW</sequence>
<comment type="caution">
    <text evidence="4">The sequence shown here is derived from an EMBL/GenBank/DDBJ whole genome shotgun (WGS) entry which is preliminary data.</text>
</comment>
<evidence type="ECO:0000313" key="4">
    <source>
        <dbReference type="EMBL" id="GGQ31004.1"/>
    </source>
</evidence>
<keyword evidence="2" id="KW-1133">Transmembrane helix</keyword>
<dbReference type="InterPro" id="IPR050879">
    <property type="entry name" value="Acyltransferase_3"/>
</dbReference>
<reference evidence="4" key="1">
    <citation type="journal article" date="2014" name="Int. J. Syst. Evol. Microbiol.">
        <title>Complete genome sequence of Corynebacterium casei LMG S-19264T (=DSM 44701T), isolated from a smear-ripened cheese.</title>
        <authorList>
            <consortium name="US DOE Joint Genome Institute (JGI-PGF)"/>
            <person name="Walter F."/>
            <person name="Albersmeier A."/>
            <person name="Kalinowski J."/>
            <person name="Ruckert C."/>
        </authorList>
    </citation>
    <scope>NUCLEOTIDE SEQUENCE</scope>
    <source>
        <strain evidence="4">JCM 4335</strain>
    </source>
</reference>
<proteinExistence type="predicted"/>
<accession>A0A918B5F0</accession>
<feature type="transmembrane region" description="Helical" evidence="2">
    <location>
        <begin position="265"/>
        <end position="284"/>
    </location>
</feature>
<dbReference type="Pfam" id="PF01757">
    <property type="entry name" value="Acyl_transf_3"/>
    <property type="match status" value="1"/>
</dbReference>
<dbReference type="AlphaFoldDB" id="A0A918B5F0"/>
<feature type="compositionally biased region" description="Gly residues" evidence="1">
    <location>
        <begin position="368"/>
        <end position="381"/>
    </location>
</feature>
<keyword evidence="5" id="KW-1185">Reference proteome</keyword>
<dbReference type="GO" id="GO:0016747">
    <property type="term" value="F:acyltransferase activity, transferring groups other than amino-acyl groups"/>
    <property type="evidence" value="ECO:0007669"/>
    <property type="project" value="InterPro"/>
</dbReference>
<feature type="transmembrane region" description="Helical" evidence="2">
    <location>
        <begin position="94"/>
        <end position="112"/>
    </location>
</feature>
<gene>
    <name evidence="4" type="ORF">GCM10010249_56970</name>
</gene>